<evidence type="ECO:0000313" key="3">
    <source>
        <dbReference type="Proteomes" id="UP000551758"/>
    </source>
</evidence>
<accession>A0A7J7EYJ0</accession>
<dbReference type="Proteomes" id="UP000551758">
    <property type="component" value="Unassembled WGS sequence"/>
</dbReference>
<protein>
    <submittedName>
        <fullName evidence="2">Uncharacterized protein</fullName>
    </submittedName>
</protein>
<evidence type="ECO:0000313" key="2">
    <source>
        <dbReference type="EMBL" id="KAF5920516.1"/>
    </source>
</evidence>
<reference evidence="2 3" key="1">
    <citation type="journal article" date="2020" name="Mol. Biol. Evol.">
        <title>Interspecific Gene Flow and the Evolution of Specialization in Black and White Rhinoceros.</title>
        <authorList>
            <person name="Moodley Y."/>
            <person name="Westbury M.V."/>
            <person name="Russo I.M."/>
            <person name="Gopalakrishnan S."/>
            <person name="Rakotoarivelo A."/>
            <person name="Olsen R.A."/>
            <person name="Prost S."/>
            <person name="Tunstall T."/>
            <person name="Ryder O.A."/>
            <person name="Dalen L."/>
            <person name="Bruford M.W."/>
        </authorList>
    </citation>
    <scope>NUCLEOTIDE SEQUENCE [LARGE SCALE GENOMIC DNA]</scope>
    <source>
        <strain evidence="2">SBR-YM</strain>
        <tissue evidence="2">Skin</tissue>
    </source>
</reference>
<dbReference type="AlphaFoldDB" id="A0A7J7EYJ0"/>
<organism evidence="2 3">
    <name type="scientific">Diceros bicornis minor</name>
    <name type="common">South-central black rhinoceros</name>
    <dbReference type="NCBI Taxonomy" id="77932"/>
    <lineage>
        <taxon>Eukaryota</taxon>
        <taxon>Metazoa</taxon>
        <taxon>Chordata</taxon>
        <taxon>Craniata</taxon>
        <taxon>Vertebrata</taxon>
        <taxon>Euteleostomi</taxon>
        <taxon>Mammalia</taxon>
        <taxon>Eutheria</taxon>
        <taxon>Laurasiatheria</taxon>
        <taxon>Perissodactyla</taxon>
        <taxon>Rhinocerotidae</taxon>
        <taxon>Diceros</taxon>
    </lineage>
</organism>
<sequence length="248" mass="26857">MHNHPLGGEERCRGAGPSSRPSGKERGGAPGQEEASLLQFWGEENLRLEKEQRRKQWQRRASYGMWTNSSPRGRRLQLGATERRGSAAPIAAHLTDALCLFRWAYPQTVLSPVLEKEHDPRVITVSSGGTLVQKLNTNDLPSERTVFSGTMVSAQNKMLCSPRSVGNGGVACSQPWAACGEGQAAGGRPGLGGDTSGRQRTLGSSPVLALSLLNQKPLPTHMPLIRTSSSPAEDKLIEILEELAQRFK</sequence>
<gene>
    <name evidence="2" type="ORF">HPG69_009770</name>
</gene>
<keyword evidence="3" id="KW-1185">Reference proteome</keyword>
<evidence type="ECO:0000256" key="1">
    <source>
        <dbReference type="SAM" id="MobiDB-lite"/>
    </source>
</evidence>
<comment type="caution">
    <text evidence="2">The sequence shown here is derived from an EMBL/GenBank/DDBJ whole genome shotgun (WGS) entry which is preliminary data.</text>
</comment>
<feature type="region of interest" description="Disordered" evidence="1">
    <location>
        <begin position="1"/>
        <end position="36"/>
    </location>
</feature>
<dbReference type="EMBL" id="JACDTQ010002022">
    <property type="protein sequence ID" value="KAF5920516.1"/>
    <property type="molecule type" value="Genomic_DNA"/>
</dbReference>
<name>A0A7J7EYJ0_DICBM</name>
<proteinExistence type="predicted"/>